<sequence>MPVEFLTDQAAVYGRYNGPPDRAQMERFFFLDDSDKALVGKRCGDHNRLGFAVQLTTARYVGTSLADPSRRAETCTRCGVYAASQTYLEGLRPPLSPPTRLIISGPAHQDVQTTSDICAGDFEHRHLAGATLELDDAALDRIDEIVPPGTNIYEPNAPFDAPWLAQPEKLRRPIANRPAAS</sequence>
<evidence type="ECO:0000313" key="3">
    <source>
        <dbReference type="Proteomes" id="UP001500393"/>
    </source>
</evidence>
<dbReference type="Pfam" id="PF13700">
    <property type="entry name" value="DUF4158"/>
    <property type="match status" value="1"/>
</dbReference>
<proteinExistence type="predicted"/>
<feature type="domain" description="DUF4158" evidence="1">
    <location>
        <begin position="7"/>
        <end position="70"/>
    </location>
</feature>
<protein>
    <recommendedName>
        <fullName evidence="1">DUF4158 domain-containing protein</fullName>
    </recommendedName>
</protein>
<evidence type="ECO:0000259" key="1">
    <source>
        <dbReference type="Pfam" id="PF13700"/>
    </source>
</evidence>
<gene>
    <name evidence="2" type="ORF">GCM10009789_77140</name>
</gene>
<name>A0ABP4QMA8_9ACTN</name>
<comment type="caution">
    <text evidence="2">The sequence shown here is derived from an EMBL/GenBank/DDBJ whole genome shotgun (WGS) entry which is preliminary data.</text>
</comment>
<dbReference type="EMBL" id="BAAAOS010000061">
    <property type="protein sequence ID" value="GAA1611404.1"/>
    <property type="molecule type" value="Genomic_DNA"/>
</dbReference>
<reference evidence="3" key="1">
    <citation type="journal article" date="2019" name="Int. J. Syst. Evol. Microbiol.">
        <title>The Global Catalogue of Microorganisms (GCM) 10K type strain sequencing project: providing services to taxonomists for standard genome sequencing and annotation.</title>
        <authorList>
            <consortium name="The Broad Institute Genomics Platform"/>
            <consortium name="The Broad Institute Genome Sequencing Center for Infectious Disease"/>
            <person name="Wu L."/>
            <person name="Ma J."/>
        </authorList>
    </citation>
    <scope>NUCLEOTIDE SEQUENCE [LARGE SCALE GENOMIC DNA]</scope>
    <source>
        <strain evidence="3">JCM 14969</strain>
    </source>
</reference>
<keyword evidence="3" id="KW-1185">Reference proteome</keyword>
<dbReference type="InterPro" id="IPR025296">
    <property type="entry name" value="DUF4158"/>
</dbReference>
<accession>A0ABP4QMA8</accession>
<organism evidence="2 3">
    <name type="scientific">Kribbella sancticallisti</name>
    <dbReference type="NCBI Taxonomy" id="460087"/>
    <lineage>
        <taxon>Bacteria</taxon>
        <taxon>Bacillati</taxon>
        <taxon>Actinomycetota</taxon>
        <taxon>Actinomycetes</taxon>
        <taxon>Propionibacteriales</taxon>
        <taxon>Kribbellaceae</taxon>
        <taxon>Kribbella</taxon>
    </lineage>
</organism>
<dbReference type="Proteomes" id="UP001500393">
    <property type="component" value="Unassembled WGS sequence"/>
</dbReference>
<evidence type="ECO:0000313" key="2">
    <source>
        <dbReference type="EMBL" id="GAA1611404.1"/>
    </source>
</evidence>